<dbReference type="GO" id="GO:0015074">
    <property type="term" value="P:DNA integration"/>
    <property type="evidence" value="ECO:0007669"/>
    <property type="project" value="UniProtKB-KW"/>
</dbReference>
<protein>
    <recommendedName>
        <fullName evidence="10">Integrase</fullName>
    </recommendedName>
</protein>
<dbReference type="InterPro" id="IPR044068">
    <property type="entry name" value="CB"/>
</dbReference>
<dbReference type="PANTHER" id="PTHR30349:SF64">
    <property type="entry name" value="PROPHAGE INTEGRASE INTD-RELATED"/>
    <property type="match status" value="1"/>
</dbReference>
<dbReference type="InterPro" id="IPR050090">
    <property type="entry name" value="Tyrosine_recombinase_XerCD"/>
</dbReference>
<evidence type="ECO:0000256" key="5">
    <source>
        <dbReference type="PROSITE-ProRule" id="PRU01248"/>
    </source>
</evidence>
<dbReference type="InterPro" id="IPR013762">
    <property type="entry name" value="Integrase-like_cat_sf"/>
</dbReference>
<comment type="similarity">
    <text evidence="1">Belongs to the 'phage' integrase family.</text>
</comment>
<dbReference type="PROSITE" id="PS51900">
    <property type="entry name" value="CB"/>
    <property type="match status" value="1"/>
</dbReference>
<dbReference type="AlphaFoldDB" id="A0A2S2DKJ1"/>
<dbReference type="InterPro" id="IPR002104">
    <property type="entry name" value="Integrase_catalytic"/>
</dbReference>
<dbReference type="OrthoDB" id="8773125at2"/>
<gene>
    <name evidence="8" type="ORF">DIR46_16620</name>
</gene>
<dbReference type="Pfam" id="PF00589">
    <property type="entry name" value="Phage_integrase"/>
    <property type="match status" value="1"/>
</dbReference>
<evidence type="ECO:0000313" key="8">
    <source>
        <dbReference type="EMBL" id="AWL05890.1"/>
    </source>
</evidence>
<dbReference type="Pfam" id="PF02899">
    <property type="entry name" value="Phage_int_SAM_1"/>
    <property type="match status" value="1"/>
</dbReference>
<reference evidence="8 9" key="1">
    <citation type="submission" date="2018-05" db="EMBL/GenBank/DDBJ databases">
        <title>Complete genome sequence of Massilia oculi sp. nov. CCUG 43427T (=DSM 26321T), the type strain of M. oculi, and comparison with genome sequences of other Massilia strains.</title>
        <authorList>
            <person name="Zhu B."/>
        </authorList>
    </citation>
    <scope>NUCLEOTIDE SEQUENCE [LARGE SCALE GENOMIC DNA]</scope>
    <source>
        <strain evidence="8 9">CCUG 43427</strain>
    </source>
</reference>
<dbReference type="Gene3D" id="1.10.150.130">
    <property type="match status" value="1"/>
</dbReference>
<dbReference type="CDD" id="cd00397">
    <property type="entry name" value="DNA_BRE_C"/>
    <property type="match status" value="1"/>
</dbReference>
<evidence type="ECO:0000256" key="3">
    <source>
        <dbReference type="ARBA" id="ARBA00023125"/>
    </source>
</evidence>
<evidence type="ECO:0000256" key="1">
    <source>
        <dbReference type="ARBA" id="ARBA00008857"/>
    </source>
</evidence>
<evidence type="ECO:0008006" key="10">
    <source>
        <dbReference type="Google" id="ProtNLM"/>
    </source>
</evidence>
<dbReference type="InterPro" id="IPR010998">
    <property type="entry name" value="Integrase_recombinase_N"/>
</dbReference>
<keyword evidence="2" id="KW-0229">DNA integration</keyword>
<evidence type="ECO:0000256" key="4">
    <source>
        <dbReference type="ARBA" id="ARBA00023172"/>
    </source>
</evidence>
<keyword evidence="9" id="KW-1185">Reference proteome</keyword>
<accession>A0A2S2DKJ1</accession>
<evidence type="ECO:0000259" key="6">
    <source>
        <dbReference type="PROSITE" id="PS51898"/>
    </source>
</evidence>
<dbReference type="KEGG" id="mtim:DIR46_16620"/>
<keyword evidence="3 5" id="KW-0238">DNA-binding</keyword>
<dbReference type="RefSeq" id="WP_109346217.1">
    <property type="nucleotide sequence ID" value="NZ_CP029343.1"/>
</dbReference>
<name>A0A2S2DKJ1_9BURK</name>
<dbReference type="InterPro" id="IPR004107">
    <property type="entry name" value="Integrase_SAM-like_N"/>
</dbReference>
<dbReference type="SUPFAM" id="SSF56349">
    <property type="entry name" value="DNA breaking-rejoining enzymes"/>
    <property type="match status" value="1"/>
</dbReference>
<dbReference type="GO" id="GO:0006310">
    <property type="term" value="P:DNA recombination"/>
    <property type="evidence" value="ECO:0007669"/>
    <property type="project" value="UniProtKB-KW"/>
</dbReference>
<evidence type="ECO:0000256" key="2">
    <source>
        <dbReference type="ARBA" id="ARBA00022908"/>
    </source>
</evidence>
<evidence type="ECO:0000259" key="7">
    <source>
        <dbReference type="PROSITE" id="PS51900"/>
    </source>
</evidence>
<organism evidence="8 9">
    <name type="scientific">Massilia oculi</name>
    <dbReference type="NCBI Taxonomy" id="945844"/>
    <lineage>
        <taxon>Bacteria</taxon>
        <taxon>Pseudomonadati</taxon>
        <taxon>Pseudomonadota</taxon>
        <taxon>Betaproteobacteria</taxon>
        <taxon>Burkholderiales</taxon>
        <taxon>Oxalobacteraceae</taxon>
        <taxon>Telluria group</taxon>
        <taxon>Massilia</taxon>
    </lineage>
</organism>
<dbReference type="GO" id="GO:0003677">
    <property type="term" value="F:DNA binding"/>
    <property type="evidence" value="ECO:0007669"/>
    <property type="project" value="UniProtKB-UniRule"/>
</dbReference>
<proteinExistence type="inferred from homology"/>
<feature type="domain" description="Core-binding (CB)" evidence="7">
    <location>
        <begin position="36"/>
        <end position="142"/>
    </location>
</feature>
<dbReference type="Gene3D" id="1.10.443.10">
    <property type="entry name" value="Intergrase catalytic core"/>
    <property type="match status" value="1"/>
</dbReference>
<sequence length="464" mass="52947">MITLWKANELPKDDPLFKFALPEGFPFLVVESDESIEIQEHVLLYLHEKFVRGKGRRGWKKNTAEAYAYDLRDWFAFLEVCEDESDENGKVGKAWDAATEDDYIDYRDALQDAVSPHTRRYLSHSTIRRRQSTVENFYKEAQKQNWYVGAFLKTSEFKKGRIRPADRDAMVHLRAGRDTTHEVSPYAEEIGETGVVHPLNTAEWRAIQRELGLLPSESEENLRSSRDRLACELALTTGLRVDEAASLTVHHILKLNTDYLLLSEEDREYGCLKLYITKTKRLKPRNVLIPCYLIPELVRYIDGERKAAVSAGKAYSANHGKKYKEPNSLFVNHAYPVQYAGNAIQPTSLSHAFRQACKAAGVMKTVQEIHALEDNDGGETKVSVLRRAAAHCYHDLRHTFAVTKYFDEVGNGNLEPWLLIKELLGHSSVETTRDIYLKVVTVEEKARAGKISYRAKQRIGGNND</sequence>
<dbReference type="EMBL" id="CP029343">
    <property type="protein sequence ID" value="AWL05890.1"/>
    <property type="molecule type" value="Genomic_DNA"/>
</dbReference>
<dbReference type="InterPro" id="IPR011010">
    <property type="entry name" value="DNA_brk_join_enz"/>
</dbReference>
<keyword evidence="4" id="KW-0233">DNA recombination</keyword>
<feature type="domain" description="Tyr recombinase" evidence="6">
    <location>
        <begin position="194"/>
        <end position="450"/>
    </location>
</feature>
<dbReference type="PANTHER" id="PTHR30349">
    <property type="entry name" value="PHAGE INTEGRASE-RELATED"/>
    <property type="match status" value="1"/>
</dbReference>
<dbReference type="PROSITE" id="PS51898">
    <property type="entry name" value="TYR_RECOMBINASE"/>
    <property type="match status" value="1"/>
</dbReference>
<dbReference type="Proteomes" id="UP000245820">
    <property type="component" value="Chromosome"/>
</dbReference>
<evidence type="ECO:0000313" key="9">
    <source>
        <dbReference type="Proteomes" id="UP000245820"/>
    </source>
</evidence>